<organism evidence="1 2">
    <name type="scientific">Symplocastrum torsivum CPER-KK1</name>
    <dbReference type="NCBI Taxonomy" id="450513"/>
    <lineage>
        <taxon>Bacteria</taxon>
        <taxon>Bacillati</taxon>
        <taxon>Cyanobacteriota</taxon>
        <taxon>Cyanophyceae</taxon>
        <taxon>Oscillatoriophycideae</taxon>
        <taxon>Oscillatoriales</taxon>
        <taxon>Microcoleaceae</taxon>
        <taxon>Symplocastrum</taxon>
    </lineage>
</organism>
<comment type="caution">
    <text evidence="1">The sequence shown here is derived from an EMBL/GenBank/DDBJ whole genome shotgun (WGS) entry which is preliminary data.</text>
</comment>
<name>A0A951PLL4_9CYAN</name>
<dbReference type="Proteomes" id="UP000753908">
    <property type="component" value="Unassembled WGS sequence"/>
</dbReference>
<proteinExistence type="predicted"/>
<reference evidence="1" key="1">
    <citation type="submission" date="2021-05" db="EMBL/GenBank/DDBJ databases">
        <authorList>
            <person name="Pietrasiak N."/>
            <person name="Ward R."/>
            <person name="Stajich J.E."/>
            <person name="Kurbessoian T."/>
        </authorList>
    </citation>
    <scope>NUCLEOTIDE SEQUENCE</scope>
    <source>
        <strain evidence="1">CPER-KK1</strain>
    </source>
</reference>
<dbReference type="EMBL" id="JAHHIF010000018">
    <property type="protein sequence ID" value="MBW4545812.1"/>
    <property type="molecule type" value="Genomic_DNA"/>
</dbReference>
<sequence>MSKDSLLAAQYFASTEQKGYQQLTSSFSCFLFLFQNHLYLAITSNSTQKANHSGKLLRHDSLNDTWDEVYQLPLLNEDSSAYLTKASKSNISQNDLIHHNKIFSEIAIFKGESDNAPMLYLSLISSLESQLLRTETCESFHVIPKAKVEQYRLSFRQLYPFQNKLYASCLGRLTGEAEKWEDLPIVYVSDDPALGLWQCTSLSGFGDSNNKAISQMVAFNDCLYVGTVNLEQGFQVWKTQVIEPFSYSWKQVISKGAYRYTMNEFVSSMVVFKGNLYVASGRSLLAENNTHEFNTAPPELIRIYPDDSWDLIVGTPKFTPEGLKVPLSAMGPGFDDLEQSNFQCLLVHDNYLYVGVQKPGRFQMWLSEDGEIWETIPLEGITNYPQVELCAAMSTPFGLTFVFDTIHGQTANNSLSNTLGVNGLEIWIGKEH</sequence>
<accession>A0A951PLL4</accession>
<evidence type="ECO:0000313" key="1">
    <source>
        <dbReference type="EMBL" id="MBW4545812.1"/>
    </source>
</evidence>
<reference evidence="1" key="2">
    <citation type="journal article" date="2022" name="Microbiol. Resour. Announc.">
        <title>Metagenome Sequencing to Explore Phylogenomics of Terrestrial Cyanobacteria.</title>
        <authorList>
            <person name="Ward R.D."/>
            <person name="Stajich J.E."/>
            <person name="Johansen J.R."/>
            <person name="Huntemann M."/>
            <person name="Clum A."/>
            <person name="Foster B."/>
            <person name="Foster B."/>
            <person name="Roux S."/>
            <person name="Palaniappan K."/>
            <person name="Varghese N."/>
            <person name="Mukherjee S."/>
            <person name="Reddy T.B.K."/>
            <person name="Daum C."/>
            <person name="Copeland A."/>
            <person name="Chen I.A."/>
            <person name="Ivanova N.N."/>
            <person name="Kyrpides N.C."/>
            <person name="Shapiro N."/>
            <person name="Eloe-Fadrosh E.A."/>
            <person name="Pietrasiak N."/>
        </authorList>
    </citation>
    <scope>NUCLEOTIDE SEQUENCE</scope>
    <source>
        <strain evidence="1">CPER-KK1</strain>
    </source>
</reference>
<dbReference type="PROSITE" id="PS51257">
    <property type="entry name" value="PROKAR_LIPOPROTEIN"/>
    <property type="match status" value="1"/>
</dbReference>
<gene>
    <name evidence="1" type="ORF">KME25_15395</name>
</gene>
<protein>
    <submittedName>
        <fullName evidence="1">Uncharacterized protein</fullName>
    </submittedName>
</protein>
<evidence type="ECO:0000313" key="2">
    <source>
        <dbReference type="Proteomes" id="UP000753908"/>
    </source>
</evidence>
<dbReference type="AlphaFoldDB" id="A0A951PLL4"/>